<organism evidence="4">
    <name type="scientific">Phaeocystis antarctica</name>
    <dbReference type="NCBI Taxonomy" id="33657"/>
    <lineage>
        <taxon>Eukaryota</taxon>
        <taxon>Haptista</taxon>
        <taxon>Haptophyta</taxon>
        <taxon>Prymnesiophyceae</taxon>
        <taxon>Phaeocystales</taxon>
        <taxon>Phaeocystaceae</taxon>
        <taxon>Phaeocystis</taxon>
    </lineage>
</organism>
<name>A0A7S0EJL5_9EUKA</name>
<evidence type="ECO:0000313" key="4">
    <source>
        <dbReference type="EMBL" id="CAD8487047.1"/>
    </source>
</evidence>
<proteinExistence type="predicted"/>
<dbReference type="Gene3D" id="1.20.5.110">
    <property type="match status" value="1"/>
</dbReference>
<dbReference type="AlphaFoldDB" id="A0A7S0EJL5"/>
<dbReference type="SUPFAM" id="SSF58038">
    <property type="entry name" value="SNARE fusion complex"/>
    <property type="match status" value="1"/>
</dbReference>
<keyword evidence="2" id="KW-1133">Transmembrane helix</keyword>
<dbReference type="Pfam" id="PF00957">
    <property type="entry name" value="Synaptobrevin"/>
    <property type="match status" value="1"/>
</dbReference>
<evidence type="ECO:0000256" key="1">
    <source>
        <dbReference type="PROSITE-ProRule" id="PRU00290"/>
    </source>
</evidence>
<dbReference type="PROSITE" id="PS50892">
    <property type="entry name" value="V_SNARE"/>
    <property type="match status" value="1"/>
</dbReference>
<dbReference type="GO" id="GO:0016020">
    <property type="term" value="C:membrane"/>
    <property type="evidence" value="ECO:0007669"/>
    <property type="project" value="InterPro"/>
</dbReference>
<accession>A0A7S0EJL5</accession>
<dbReference type="EMBL" id="HBEP01017026">
    <property type="protein sequence ID" value="CAD8487047.1"/>
    <property type="molecule type" value="Transcribed_RNA"/>
</dbReference>
<dbReference type="PANTHER" id="PTHR45701">
    <property type="entry name" value="SYNAPTOBREVIN FAMILY MEMBER"/>
    <property type="match status" value="1"/>
</dbReference>
<sequence length="151" mass="15545">MTRPGKAVDNRVSLLGAGASNSSLLPAPSVAEAQGSGGGDDRMRVVQEQVDGVKSVMQQNVNQMVNNMDKTQHLETTTQELADTAKSFHKTAVKARRHFWLQNLKFKAAVGGALLIGLIIILAASGAFNGGGGDDGDGGGGGGGRRLLFGA</sequence>
<keyword evidence="2" id="KW-0812">Transmembrane</keyword>
<dbReference type="GO" id="GO:0016192">
    <property type="term" value="P:vesicle-mediated transport"/>
    <property type="evidence" value="ECO:0007669"/>
    <property type="project" value="InterPro"/>
</dbReference>
<dbReference type="InterPro" id="IPR016444">
    <property type="entry name" value="Synaptobrevin/VAMP"/>
</dbReference>
<protein>
    <recommendedName>
        <fullName evidence="3">V-SNARE coiled-coil homology domain-containing protein</fullName>
    </recommendedName>
</protein>
<gene>
    <name evidence="4" type="ORF">PANT1444_LOCUS9623</name>
</gene>
<keyword evidence="2" id="KW-0472">Membrane</keyword>
<reference evidence="4" key="1">
    <citation type="submission" date="2021-01" db="EMBL/GenBank/DDBJ databases">
        <authorList>
            <person name="Corre E."/>
            <person name="Pelletier E."/>
            <person name="Niang G."/>
            <person name="Scheremetjew M."/>
            <person name="Finn R."/>
            <person name="Kale V."/>
            <person name="Holt S."/>
            <person name="Cochrane G."/>
            <person name="Meng A."/>
            <person name="Brown T."/>
            <person name="Cohen L."/>
        </authorList>
    </citation>
    <scope>NUCLEOTIDE SEQUENCE</scope>
    <source>
        <strain evidence="4">CCMP1374</strain>
    </source>
</reference>
<evidence type="ECO:0000259" key="3">
    <source>
        <dbReference type="PROSITE" id="PS50892"/>
    </source>
</evidence>
<evidence type="ECO:0000256" key="2">
    <source>
        <dbReference type="SAM" id="Phobius"/>
    </source>
</evidence>
<keyword evidence="1" id="KW-0175">Coiled coil</keyword>
<dbReference type="InterPro" id="IPR042855">
    <property type="entry name" value="V_SNARE_CC"/>
</dbReference>
<dbReference type="PRINTS" id="PR00219">
    <property type="entry name" value="SYNAPTOBREVN"/>
</dbReference>
<feature type="domain" description="V-SNARE coiled-coil homology" evidence="3">
    <location>
        <begin position="42"/>
        <end position="102"/>
    </location>
</feature>
<feature type="transmembrane region" description="Helical" evidence="2">
    <location>
        <begin position="106"/>
        <end position="128"/>
    </location>
</feature>
<dbReference type="InterPro" id="IPR001388">
    <property type="entry name" value="Synaptobrevin-like"/>
</dbReference>